<sequence length="74" mass="8221">MALPSYANWTGALEHGEERMHQNETIQQMVLRCVDCGHLNELTYDQGADGEQLGCARCRSRLGTVGAAKHPTRH</sequence>
<gene>
    <name evidence="1" type="ORF">SAMN02745157_0009</name>
</gene>
<protein>
    <submittedName>
        <fullName evidence="1">Uncharacterized protein</fullName>
    </submittedName>
</protein>
<dbReference type="AlphaFoldDB" id="A0A1M5NVI6"/>
<name>A0A1M5NVI6_9HYPH</name>
<dbReference type="Proteomes" id="UP000184485">
    <property type="component" value="Unassembled WGS sequence"/>
</dbReference>
<organism evidence="1 2">
    <name type="scientific">Kaistia soli DSM 19436</name>
    <dbReference type="NCBI Taxonomy" id="1122133"/>
    <lineage>
        <taxon>Bacteria</taxon>
        <taxon>Pseudomonadati</taxon>
        <taxon>Pseudomonadota</taxon>
        <taxon>Alphaproteobacteria</taxon>
        <taxon>Hyphomicrobiales</taxon>
        <taxon>Kaistiaceae</taxon>
        <taxon>Kaistia</taxon>
    </lineage>
</organism>
<evidence type="ECO:0000313" key="1">
    <source>
        <dbReference type="EMBL" id="SHG92993.1"/>
    </source>
</evidence>
<dbReference type="EMBL" id="FQUP01000010">
    <property type="protein sequence ID" value="SHG92993.1"/>
    <property type="molecule type" value="Genomic_DNA"/>
</dbReference>
<dbReference type="STRING" id="1122133.SAMN02745157_0009"/>
<proteinExistence type="predicted"/>
<reference evidence="1 2" key="1">
    <citation type="submission" date="2016-11" db="EMBL/GenBank/DDBJ databases">
        <authorList>
            <person name="Jaros S."/>
            <person name="Januszkiewicz K."/>
            <person name="Wedrychowicz H."/>
        </authorList>
    </citation>
    <scope>NUCLEOTIDE SEQUENCE [LARGE SCALE GENOMIC DNA]</scope>
    <source>
        <strain evidence="1 2">DSM 19436</strain>
    </source>
</reference>
<accession>A0A1M5NVI6</accession>
<evidence type="ECO:0000313" key="2">
    <source>
        <dbReference type="Proteomes" id="UP000184485"/>
    </source>
</evidence>
<keyword evidence="2" id="KW-1185">Reference proteome</keyword>